<dbReference type="EMBL" id="CP040058">
    <property type="protein sequence ID" value="QCP36368.1"/>
    <property type="molecule type" value="Genomic_DNA"/>
</dbReference>
<comment type="function">
    <text evidence="16">Catalyzes the phosphorylation of pantothenate (Pan), the first step in CoA biosynthesis.</text>
</comment>
<dbReference type="HAMAP" id="MF_01274">
    <property type="entry name" value="Pantothen_kinase_3"/>
    <property type="match status" value="1"/>
</dbReference>
<keyword evidence="16" id="KW-0479">Metal-binding</keyword>
<accession>A0A4P8IEZ5</accession>
<dbReference type="NCBIfam" id="TIGR00671">
    <property type="entry name" value="baf"/>
    <property type="match status" value="1"/>
</dbReference>
<sequence length="255" mass="27630">MLLTMDVGNTNITAGIFVDKDLVEMFRITTKLPRTSDEFGILIRDMIAAKGLNTKGIRAAIIGSVVPNIMYSLTNGIIKYFDVTPVIVGPGIKTGINLGRLNPREVGADRIVDLVAAYEIYGGPTLVIDYGTATTYDVVTEDGVFLAGVTAPGIRTSANALWKGAARLPEIEIKTPESILATNTITSMQAGLMYGVIGETKYIIEQMKKETGFEDMKVVATGGLGKMISREVPEINCFDDTLTLKGLRIIYEKQQ</sequence>
<comment type="caution">
    <text evidence="16">Lacks conserved residue(s) required for the propagation of feature annotation.</text>
</comment>
<evidence type="ECO:0000256" key="10">
    <source>
        <dbReference type="ARBA" id="ARBA00022777"/>
    </source>
</evidence>
<dbReference type="GO" id="GO:0015937">
    <property type="term" value="P:coenzyme A biosynthetic process"/>
    <property type="evidence" value="ECO:0007669"/>
    <property type="project" value="UniProtKB-UniRule"/>
</dbReference>
<dbReference type="NCBIfam" id="NF009855">
    <property type="entry name" value="PRK13321.1"/>
    <property type="match status" value="1"/>
</dbReference>
<dbReference type="Pfam" id="PF03309">
    <property type="entry name" value="Pan_kinase"/>
    <property type="match status" value="1"/>
</dbReference>
<evidence type="ECO:0000256" key="3">
    <source>
        <dbReference type="ARBA" id="ARBA00004496"/>
    </source>
</evidence>
<evidence type="ECO:0000256" key="14">
    <source>
        <dbReference type="ARBA" id="ARBA00038036"/>
    </source>
</evidence>
<keyword evidence="13 16" id="KW-0173">Coenzyme A biosynthesis</keyword>
<dbReference type="PANTHER" id="PTHR34265:SF1">
    <property type="entry name" value="TYPE III PANTOTHENATE KINASE"/>
    <property type="match status" value="1"/>
</dbReference>
<dbReference type="KEGG" id="arf:AR1Y2_2914"/>
<comment type="similarity">
    <text evidence="14 16">Belongs to the type III pantothenate kinase family.</text>
</comment>
<dbReference type="InterPro" id="IPR004619">
    <property type="entry name" value="Type_III_PanK"/>
</dbReference>
<evidence type="ECO:0000256" key="2">
    <source>
        <dbReference type="ARBA" id="ARBA00001958"/>
    </source>
</evidence>
<comment type="catalytic activity">
    <reaction evidence="1 16">
        <text>(R)-pantothenate + ATP = (R)-4'-phosphopantothenate + ADP + H(+)</text>
        <dbReference type="Rhea" id="RHEA:16373"/>
        <dbReference type="ChEBI" id="CHEBI:10986"/>
        <dbReference type="ChEBI" id="CHEBI:15378"/>
        <dbReference type="ChEBI" id="CHEBI:29032"/>
        <dbReference type="ChEBI" id="CHEBI:30616"/>
        <dbReference type="ChEBI" id="CHEBI:456216"/>
        <dbReference type="EC" id="2.7.1.33"/>
    </reaction>
</comment>
<gene>
    <name evidence="16" type="primary">coaX</name>
    <name evidence="17" type="ORF">AR1Y2_2914</name>
</gene>
<dbReference type="Gene3D" id="3.30.420.40">
    <property type="match status" value="2"/>
</dbReference>
<dbReference type="RefSeq" id="WP_137329613.1">
    <property type="nucleotide sequence ID" value="NZ_CP040058.1"/>
</dbReference>
<evidence type="ECO:0000256" key="11">
    <source>
        <dbReference type="ARBA" id="ARBA00022840"/>
    </source>
</evidence>
<evidence type="ECO:0000256" key="7">
    <source>
        <dbReference type="ARBA" id="ARBA00022490"/>
    </source>
</evidence>
<keyword evidence="12 16" id="KW-0630">Potassium</keyword>
<organism evidence="17 18">
    <name type="scientific">Anaerostipes rhamnosivorans</name>
    <dbReference type="NCBI Taxonomy" id="1229621"/>
    <lineage>
        <taxon>Bacteria</taxon>
        <taxon>Bacillati</taxon>
        <taxon>Bacillota</taxon>
        <taxon>Clostridia</taxon>
        <taxon>Lachnospirales</taxon>
        <taxon>Lachnospiraceae</taxon>
        <taxon>Anaerostipes</taxon>
    </lineage>
</organism>
<dbReference type="EC" id="2.7.1.33" evidence="6 16"/>
<dbReference type="GO" id="GO:0005524">
    <property type="term" value="F:ATP binding"/>
    <property type="evidence" value="ECO:0007669"/>
    <property type="project" value="UniProtKB-UniRule"/>
</dbReference>
<comment type="subunit">
    <text evidence="5 16">Homodimer.</text>
</comment>
<name>A0A4P8IEZ5_9FIRM</name>
<comment type="cofactor">
    <cofactor evidence="2">
        <name>K(+)</name>
        <dbReference type="ChEBI" id="CHEBI:29103"/>
    </cofactor>
</comment>
<evidence type="ECO:0000256" key="9">
    <source>
        <dbReference type="ARBA" id="ARBA00022741"/>
    </source>
</evidence>
<keyword evidence="9 16" id="KW-0547">Nucleotide-binding</keyword>
<feature type="binding site" evidence="16">
    <location>
        <begin position="107"/>
        <end position="110"/>
    </location>
    <ligand>
        <name>substrate</name>
    </ligand>
</feature>
<dbReference type="AlphaFoldDB" id="A0A4P8IEZ5"/>
<dbReference type="PANTHER" id="PTHR34265">
    <property type="entry name" value="TYPE III PANTOTHENATE KINASE"/>
    <property type="match status" value="1"/>
</dbReference>
<keyword evidence="10 16" id="KW-0418">Kinase</keyword>
<evidence type="ECO:0000313" key="18">
    <source>
        <dbReference type="Proteomes" id="UP000298653"/>
    </source>
</evidence>
<dbReference type="OrthoDB" id="9804707at2"/>
<evidence type="ECO:0000256" key="13">
    <source>
        <dbReference type="ARBA" id="ARBA00022993"/>
    </source>
</evidence>
<keyword evidence="8 16" id="KW-0808">Transferase</keyword>
<evidence type="ECO:0000256" key="12">
    <source>
        <dbReference type="ARBA" id="ARBA00022958"/>
    </source>
</evidence>
<dbReference type="GO" id="GO:0004594">
    <property type="term" value="F:pantothenate kinase activity"/>
    <property type="evidence" value="ECO:0007669"/>
    <property type="project" value="UniProtKB-UniRule"/>
</dbReference>
<evidence type="ECO:0000256" key="16">
    <source>
        <dbReference type="HAMAP-Rule" id="MF_01274"/>
    </source>
</evidence>
<comment type="pathway">
    <text evidence="4 16">Cofactor biosynthesis; coenzyme A biosynthesis; CoA from (R)-pantothenate: step 1/5.</text>
</comment>
<reference evidence="17 18" key="1">
    <citation type="submission" date="2019-05" db="EMBL/GenBank/DDBJ databases">
        <title>Complete genome sequencing of Anaerostipes rhamnosivorans.</title>
        <authorList>
            <person name="Bui T.P.N."/>
            <person name="de Vos W.M."/>
        </authorList>
    </citation>
    <scope>NUCLEOTIDE SEQUENCE [LARGE SCALE GENOMIC DNA]</scope>
    <source>
        <strain evidence="17 18">1y2</strain>
    </source>
</reference>
<keyword evidence="7 16" id="KW-0963">Cytoplasm</keyword>
<comment type="subcellular location">
    <subcellularLocation>
        <location evidence="3 16">Cytoplasm</location>
    </subcellularLocation>
</comment>
<dbReference type="Proteomes" id="UP000298653">
    <property type="component" value="Chromosome"/>
</dbReference>
<evidence type="ECO:0000256" key="8">
    <source>
        <dbReference type="ARBA" id="ARBA00022679"/>
    </source>
</evidence>
<feature type="binding site" evidence="16">
    <location>
        <position position="184"/>
    </location>
    <ligand>
        <name>substrate</name>
    </ligand>
</feature>
<keyword evidence="18" id="KW-1185">Reference proteome</keyword>
<dbReference type="CDD" id="cd24015">
    <property type="entry name" value="ASKHA_NBD_PanK-III"/>
    <property type="match status" value="1"/>
</dbReference>
<evidence type="ECO:0000256" key="1">
    <source>
        <dbReference type="ARBA" id="ARBA00001206"/>
    </source>
</evidence>
<dbReference type="UniPathway" id="UPA00241">
    <property type="reaction ID" value="UER00352"/>
</dbReference>
<evidence type="ECO:0000256" key="15">
    <source>
        <dbReference type="ARBA" id="ARBA00040883"/>
    </source>
</evidence>
<dbReference type="SUPFAM" id="SSF53067">
    <property type="entry name" value="Actin-like ATPase domain"/>
    <property type="match status" value="2"/>
</dbReference>
<feature type="binding site" evidence="16">
    <location>
        <begin position="6"/>
        <end position="13"/>
    </location>
    <ligand>
        <name>ATP</name>
        <dbReference type="ChEBI" id="CHEBI:30616"/>
    </ligand>
</feature>
<evidence type="ECO:0000256" key="4">
    <source>
        <dbReference type="ARBA" id="ARBA00005225"/>
    </source>
</evidence>
<feature type="active site" description="Proton acceptor" evidence="16">
    <location>
        <position position="109"/>
    </location>
</feature>
<feature type="binding site" evidence="16">
    <location>
        <position position="132"/>
    </location>
    <ligand>
        <name>ATP</name>
        <dbReference type="ChEBI" id="CHEBI:30616"/>
    </ligand>
</feature>
<protein>
    <recommendedName>
        <fullName evidence="15 16">Type III pantothenate kinase</fullName>
        <ecNumber evidence="6 16">2.7.1.33</ecNumber>
    </recommendedName>
    <alternativeName>
        <fullName evidence="16">PanK-III</fullName>
    </alternativeName>
    <alternativeName>
        <fullName evidence="16">Pantothenic acid kinase</fullName>
    </alternativeName>
</protein>
<feature type="binding site" evidence="16">
    <location>
        <position position="129"/>
    </location>
    <ligand>
        <name>K(+)</name>
        <dbReference type="ChEBI" id="CHEBI:29103"/>
    </ligand>
</feature>
<dbReference type="InterPro" id="IPR043129">
    <property type="entry name" value="ATPase_NBD"/>
</dbReference>
<keyword evidence="11 16" id="KW-0067">ATP-binding</keyword>
<evidence type="ECO:0000256" key="6">
    <source>
        <dbReference type="ARBA" id="ARBA00012102"/>
    </source>
</evidence>
<evidence type="ECO:0000313" key="17">
    <source>
        <dbReference type="EMBL" id="QCP36368.1"/>
    </source>
</evidence>
<comment type="cofactor">
    <cofactor evidence="16">
        <name>NH4(+)</name>
        <dbReference type="ChEBI" id="CHEBI:28938"/>
    </cofactor>
    <cofactor evidence="16">
        <name>K(+)</name>
        <dbReference type="ChEBI" id="CHEBI:29103"/>
    </cofactor>
    <text evidence="16">A monovalent cation. Ammonium or potassium.</text>
</comment>
<dbReference type="GO" id="GO:0046872">
    <property type="term" value="F:metal ion binding"/>
    <property type="evidence" value="ECO:0007669"/>
    <property type="project" value="UniProtKB-KW"/>
</dbReference>
<dbReference type="GO" id="GO:0005737">
    <property type="term" value="C:cytoplasm"/>
    <property type="evidence" value="ECO:0007669"/>
    <property type="project" value="UniProtKB-SubCell"/>
</dbReference>
<proteinExistence type="inferred from homology"/>
<evidence type="ECO:0000256" key="5">
    <source>
        <dbReference type="ARBA" id="ARBA00011738"/>
    </source>
</evidence>